<feature type="transmembrane region" description="Helical" evidence="11">
    <location>
        <begin position="12"/>
        <end position="37"/>
    </location>
</feature>
<feature type="domain" description="General secretion pathway GspH" evidence="12">
    <location>
        <begin position="50"/>
        <end position="164"/>
    </location>
</feature>
<comment type="similarity">
    <text evidence="9">Belongs to the GSP H family.</text>
</comment>
<evidence type="ECO:0000313" key="14">
    <source>
        <dbReference type="Proteomes" id="UP001221189"/>
    </source>
</evidence>
<keyword evidence="7 11" id="KW-1133">Transmembrane helix</keyword>
<dbReference type="InterPro" id="IPR012902">
    <property type="entry name" value="N_methyl_site"/>
</dbReference>
<organism evidence="13 14">
    <name type="scientific">Roseateles albus</name>
    <dbReference type="NCBI Taxonomy" id="2987525"/>
    <lineage>
        <taxon>Bacteria</taxon>
        <taxon>Pseudomonadati</taxon>
        <taxon>Pseudomonadota</taxon>
        <taxon>Betaproteobacteria</taxon>
        <taxon>Burkholderiales</taxon>
        <taxon>Sphaerotilaceae</taxon>
        <taxon>Roseateles</taxon>
    </lineage>
</organism>
<protein>
    <recommendedName>
        <fullName evidence="2">Type II secretion system protein H</fullName>
    </recommendedName>
    <alternativeName>
        <fullName evidence="10">General secretion pathway protein H</fullName>
    </alternativeName>
</protein>
<dbReference type="NCBIfam" id="TIGR02532">
    <property type="entry name" value="IV_pilin_GFxxxE"/>
    <property type="match status" value="1"/>
</dbReference>
<evidence type="ECO:0000256" key="1">
    <source>
        <dbReference type="ARBA" id="ARBA00004377"/>
    </source>
</evidence>
<name>A0ABT5KJC4_9BURK</name>
<dbReference type="SUPFAM" id="SSF54523">
    <property type="entry name" value="Pili subunits"/>
    <property type="match status" value="1"/>
</dbReference>
<evidence type="ECO:0000256" key="9">
    <source>
        <dbReference type="ARBA" id="ARBA00025772"/>
    </source>
</evidence>
<evidence type="ECO:0000256" key="8">
    <source>
        <dbReference type="ARBA" id="ARBA00023136"/>
    </source>
</evidence>
<comment type="caution">
    <text evidence="13">The sequence shown here is derived from an EMBL/GenBank/DDBJ whole genome shotgun (WGS) entry which is preliminary data.</text>
</comment>
<comment type="subcellular location">
    <subcellularLocation>
        <location evidence="1">Cell inner membrane</location>
        <topology evidence="1">Single-pass membrane protein</topology>
    </subcellularLocation>
</comment>
<evidence type="ECO:0000256" key="3">
    <source>
        <dbReference type="ARBA" id="ARBA00022475"/>
    </source>
</evidence>
<keyword evidence="3" id="KW-1003">Cell membrane</keyword>
<evidence type="ECO:0000256" key="11">
    <source>
        <dbReference type="SAM" id="Phobius"/>
    </source>
</evidence>
<keyword evidence="5" id="KW-0997">Cell inner membrane</keyword>
<dbReference type="EMBL" id="JAQQXT010000009">
    <property type="protein sequence ID" value="MDC8772936.1"/>
    <property type="molecule type" value="Genomic_DNA"/>
</dbReference>
<dbReference type="Pfam" id="PF07963">
    <property type="entry name" value="N_methyl"/>
    <property type="match status" value="1"/>
</dbReference>
<evidence type="ECO:0000256" key="6">
    <source>
        <dbReference type="ARBA" id="ARBA00022692"/>
    </source>
</evidence>
<dbReference type="Proteomes" id="UP001221189">
    <property type="component" value="Unassembled WGS sequence"/>
</dbReference>
<reference evidence="13 14" key="1">
    <citation type="submission" date="2022-10" db="EMBL/GenBank/DDBJ databases">
        <title>Paucibacter sp. hw1 Genome sequencing.</title>
        <authorList>
            <person name="Park S."/>
        </authorList>
    </citation>
    <scope>NUCLEOTIDE SEQUENCE [LARGE SCALE GENOMIC DNA]</scope>
    <source>
        <strain evidence="14">hw1</strain>
    </source>
</reference>
<dbReference type="Pfam" id="PF12019">
    <property type="entry name" value="GspH"/>
    <property type="match status" value="1"/>
</dbReference>
<evidence type="ECO:0000259" key="12">
    <source>
        <dbReference type="Pfam" id="PF12019"/>
    </source>
</evidence>
<gene>
    <name evidence="13" type="ORF">PRZ03_15225</name>
</gene>
<dbReference type="InterPro" id="IPR022346">
    <property type="entry name" value="T2SS_GspH"/>
</dbReference>
<keyword evidence="6 11" id="KW-0812">Transmembrane</keyword>
<evidence type="ECO:0000256" key="4">
    <source>
        <dbReference type="ARBA" id="ARBA00022481"/>
    </source>
</evidence>
<evidence type="ECO:0000256" key="2">
    <source>
        <dbReference type="ARBA" id="ARBA00021549"/>
    </source>
</evidence>
<evidence type="ECO:0000256" key="5">
    <source>
        <dbReference type="ARBA" id="ARBA00022519"/>
    </source>
</evidence>
<evidence type="ECO:0000256" key="10">
    <source>
        <dbReference type="ARBA" id="ARBA00030775"/>
    </source>
</evidence>
<proteinExistence type="inferred from homology"/>
<keyword evidence="14" id="KW-1185">Reference proteome</keyword>
<dbReference type="InterPro" id="IPR045584">
    <property type="entry name" value="Pilin-like"/>
</dbReference>
<evidence type="ECO:0000313" key="13">
    <source>
        <dbReference type="EMBL" id="MDC8772936.1"/>
    </source>
</evidence>
<keyword evidence="8 11" id="KW-0472">Membrane</keyword>
<evidence type="ECO:0000256" key="7">
    <source>
        <dbReference type="ARBA" id="ARBA00022989"/>
    </source>
</evidence>
<keyword evidence="4" id="KW-0488">Methylation</keyword>
<sequence length="181" mass="19483">MLPLPSTPSTCRGFSLTELCVCVAITAILMAMALPALDQLRQRQRLELVAQTMMADLQEARSQAVSRADAVQLRFSRHPGGSCYILHTGSPGQCQCEADGHSVCAPSQQVLKLEWTPSTQNIAVRANVSNMSFQARQGAVTSTGSIDISAANGETIRHVVSIAGRVRTCSPSAELRRFPRC</sequence>
<accession>A0ABT5KJC4</accession>
<dbReference type="Gene3D" id="3.30.700.10">
    <property type="entry name" value="Glycoprotein, Type 4 Pilin"/>
    <property type="match status" value="1"/>
</dbReference>